<dbReference type="AlphaFoldDB" id="G7JMI9"/>
<dbReference type="EC" id="1.14.11.9" evidence="6"/>
<dbReference type="GO" id="GO:0046872">
    <property type="term" value="F:metal ion binding"/>
    <property type="evidence" value="ECO:0007669"/>
    <property type="project" value="UniProtKB-KW"/>
</dbReference>
<evidence type="ECO:0000256" key="2">
    <source>
        <dbReference type="ARBA" id="ARBA00023004"/>
    </source>
</evidence>
<keyword evidence="2 3" id="KW-0408">Iron</keyword>
<dbReference type="EMBL" id="PSQE01000004">
    <property type="protein sequence ID" value="RHN62254.1"/>
    <property type="molecule type" value="Genomic_DNA"/>
</dbReference>
<dbReference type="InterPro" id="IPR027443">
    <property type="entry name" value="IPNS-like_sf"/>
</dbReference>
<sequence>MGELDLAFVQEQEHRPKLSIIEAEGIPEIDLSPIFHHEVQDQSAIDSLVKKIGSACKEWGFFQVTNHEVPLSIRQRLDEAARLFFAQSLEEKMKVARDEITPIGYFDKEHTKNVRNWIEVFDFFARDPTLVPLNCDENDDQVIQWSNPSPKYPPKFRNIIEEYIKEMENLASKLLELIALSLGLEAMRFEEFFKDTTSVFRINHYPPCPSPELALGMGRHKDAGALTILAQDEVAGLEVKHQISQEWVLVKPTPNAFIINVGDLTQVWSNDEYESVEHRVIVNFEKERFSIAFGVFPAHYIEVKPLDELINDENPPKYKPFNWGKFLINKKSDTLKKKNVENIQIHHFKIA</sequence>
<dbReference type="eggNOG" id="KOG0143">
    <property type="taxonomic scope" value="Eukaryota"/>
</dbReference>
<protein>
    <submittedName>
        <fullName evidence="6">Putative flavanone 3-dioxygenase</fullName>
        <ecNumber evidence="6">1.14.11.9</ecNumber>
    </submittedName>
    <submittedName>
        <fullName evidence="5">Senescence-associated nodulin</fullName>
    </submittedName>
</protein>
<evidence type="ECO:0000256" key="1">
    <source>
        <dbReference type="ARBA" id="ARBA00022723"/>
    </source>
</evidence>
<dbReference type="SUPFAM" id="SSF51197">
    <property type="entry name" value="Clavaminate synthase-like"/>
    <property type="match status" value="1"/>
</dbReference>
<dbReference type="Gramene" id="rna24809">
    <property type="protein sequence ID" value="RHN62254.1"/>
    <property type="gene ID" value="gene24809"/>
</dbReference>
<dbReference type="GO" id="GO:0045486">
    <property type="term" value="F:flavanone 3-dioxygenase activity"/>
    <property type="evidence" value="ECO:0007669"/>
    <property type="project" value="UniProtKB-EC"/>
</dbReference>
<dbReference type="EMBL" id="CM001220">
    <property type="protein sequence ID" value="AES90243.1"/>
    <property type="molecule type" value="Genomic_DNA"/>
</dbReference>
<dbReference type="Proteomes" id="UP000002051">
    <property type="component" value="Chromosome 4"/>
</dbReference>
<keyword evidence="8" id="KW-1185">Reference proteome</keyword>
<evidence type="ECO:0000259" key="4">
    <source>
        <dbReference type="PROSITE" id="PS51471"/>
    </source>
</evidence>
<dbReference type="OrthoDB" id="288590at2759"/>
<name>G7JMI9_MEDTR</name>
<evidence type="ECO:0000313" key="7">
    <source>
        <dbReference type="EnsemblPlants" id="AES90243"/>
    </source>
</evidence>
<dbReference type="STRING" id="3880.G7JMI9"/>
<keyword evidence="6" id="KW-0223">Dioxygenase</keyword>
<reference evidence="5 8" key="1">
    <citation type="journal article" date="2011" name="Nature">
        <title>The Medicago genome provides insight into the evolution of rhizobial symbioses.</title>
        <authorList>
            <person name="Young N.D."/>
            <person name="Debelle F."/>
            <person name="Oldroyd G.E."/>
            <person name="Geurts R."/>
            <person name="Cannon S.B."/>
            <person name="Udvardi M.K."/>
            <person name="Benedito V.A."/>
            <person name="Mayer K.F."/>
            <person name="Gouzy J."/>
            <person name="Schoof H."/>
            <person name="Van de Peer Y."/>
            <person name="Proost S."/>
            <person name="Cook D.R."/>
            <person name="Meyers B.C."/>
            <person name="Spannagl M."/>
            <person name="Cheung F."/>
            <person name="De Mita S."/>
            <person name="Krishnakumar V."/>
            <person name="Gundlach H."/>
            <person name="Zhou S."/>
            <person name="Mudge J."/>
            <person name="Bharti A.K."/>
            <person name="Murray J.D."/>
            <person name="Naoumkina M.A."/>
            <person name="Rosen B."/>
            <person name="Silverstein K.A."/>
            <person name="Tang H."/>
            <person name="Rombauts S."/>
            <person name="Zhao P.X."/>
            <person name="Zhou P."/>
            <person name="Barbe V."/>
            <person name="Bardou P."/>
            <person name="Bechner M."/>
            <person name="Bellec A."/>
            <person name="Berger A."/>
            <person name="Berges H."/>
            <person name="Bidwell S."/>
            <person name="Bisseling T."/>
            <person name="Choisne N."/>
            <person name="Couloux A."/>
            <person name="Denny R."/>
            <person name="Deshpande S."/>
            <person name="Dai X."/>
            <person name="Doyle J.J."/>
            <person name="Dudez A.M."/>
            <person name="Farmer A.D."/>
            <person name="Fouteau S."/>
            <person name="Franken C."/>
            <person name="Gibelin C."/>
            <person name="Gish J."/>
            <person name="Goldstein S."/>
            <person name="Gonzalez A.J."/>
            <person name="Green P.J."/>
            <person name="Hallab A."/>
            <person name="Hartog M."/>
            <person name="Hua A."/>
            <person name="Humphray S.J."/>
            <person name="Jeong D.H."/>
            <person name="Jing Y."/>
            <person name="Jocker A."/>
            <person name="Kenton S.M."/>
            <person name="Kim D.J."/>
            <person name="Klee K."/>
            <person name="Lai H."/>
            <person name="Lang C."/>
            <person name="Lin S."/>
            <person name="Macmil S.L."/>
            <person name="Magdelenat G."/>
            <person name="Matthews L."/>
            <person name="McCorrison J."/>
            <person name="Monaghan E.L."/>
            <person name="Mun J.H."/>
            <person name="Najar F.Z."/>
            <person name="Nicholson C."/>
            <person name="Noirot C."/>
            <person name="O'Bleness M."/>
            <person name="Paule C.R."/>
            <person name="Poulain J."/>
            <person name="Prion F."/>
            <person name="Qin B."/>
            <person name="Qu C."/>
            <person name="Retzel E.F."/>
            <person name="Riddle C."/>
            <person name="Sallet E."/>
            <person name="Samain S."/>
            <person name="Samson N."/>
            <person name="Sanders I."/>
            <person name="Saurat O."/>
            <person name="Scarpelli C."/>
            <person name="Schiex T."/>
            <person name="Segurens B."/>
            <person name="Severin A.J."/>
            <person name="Sherrier D.J."/>
            <person name="Shi R."/>
            <person name="Sims S."/>
            <person name="Singer S.R."/>
            <person name="Sinharoy S."/>
            <person name="Sterck L."/>
            <person name="Viollet A."/>
            <person name="Wang B.B."/>
            <person name="Wang K."/>
            <person name="Wang M."/>
            <person name="Wang X."/>
            <person name="Warfsmann J."/>
            <person name="Weissenbach J."/>
            <person name="White D.D."/>
            <person name="White J.D."/>
            <person name="Wiley G.B."/>
            <person name="Wincker P."/>
            <person name="Xing Y."/>
            <person name="Yang L."/>
            <person name="Yao Z."/>
            <person name="Ying F."/>
            <person name="Zhai J."/>
            <person name="Zhou L."/>
            <person name="Zuber A."/>
            <person name="Denarie J."/>
            <person name="Dixon R.A."/>
            <person name="May G.D."/>
            <person name="Schwartz D.C."/>
            <person name="Rogers J."/>
            <person name="Quetier F."/>
            <person name="Town C.D."/>
            <person name="Roe B.A."/>
        </authorList>
    </citation>
    <scope>NUCLEOTIDE SEQUENCE [LARGE SCALE GENOMIC DNA]</scope>
    <source>
        <strain evidence="5">A17</strain>
        <strain evidence="7 8">cv. Jemalong A17</strain>
    </source>
</reference>
<dbReference type="InterPro" id="IPR005123">
    <property type="entry name" value="Oxoglu/Fe-dep_dioxygenase_dom"/>
</dbReference>
<dbReference type="FunFam" id="2.60.120.330:FF:000012">
    <property type="entry name" value="Gibberellin 20 oxidase 1"/>
    <property type="match status" value="1"/>
</dbReference>
<dbReference type="PROSITE" id="PS51471">
    <property type="entry name" value="FE2OG_OXY"/>
    <property type="match status" value="1"/>
</dbReference>
<comment type="similarity">
    <text evidence="3">Belongs to the iron/ascorbate-dependent oxidoreductase family.</text>
</comment>
<keyword evidence="1 3" id="KW-0479">Metal-binding</keyword>
<dbReference type="PRINTS" id="PR00682">
    <property type="entry name" value="IPNSYNTHASE"/>
</dbReference>
<dbReference type="HOGENOM" id="CLU_010119_16_3_1"/>
<accession>G7JMI9</accession>
<dbReference type="Pfam" id="PF03171">
    <property type="entry name" value="2OG-FeII_Oxy"/>
    <property type="match status" value="1"/>
</dbReference>
<dbReference type="PaxDb" id="3880-AES90243"/>
<proteinExistence type="inferred from homology"/>
<organism evidence="5 8">
    <name type="scientific">Medicago truncatula</name>
    <name type="common">Barrel medic</name>
    <name type="synonym">Medicago tribuloides</name>
    <dbReference type="NCBI Taxonomy" id="3880"/>
    <lineage>
        <taxon>Eukaryota</taxon>
        <taxon>Viridiplantae</taxon>
        <taxon>Streptophyta</taxon>
        <taxon>Embryophyta</taxon>
        <taxon>Tracheophyta</taxon>
        <taxon>Spermatophyta</taxon>
        <taxon>Magnoliopsida</taxon>
        <taxon>eudicotyledons</taxon>
        <taxon>Gunneridae</taxon>
        <taxon>Pentapetalae</taxon>
        <taxon>rosids</taxon>
        <taxon>fabids</taxon>
        <taxon>Fabales</taxon>
        <taxon>Fabaceae</taxon>
        <taxon>Papilionoideae</taxon>
        <taxon>50 kb inversion clade</taxon>
        <taxon>NPAAA clade</taxon>
        <taxon>Hologalegina</taxon>
        <taxon>IRL clade</taxon>
        <taxon>Trifolieae</taxon>
        <taxon>Medicago</taxon>
    </lineage>
</organism>
<evidence type="ECO:0000313" key="5">
    <source>
        <dbReference type="EMBL" id="AES90243.1"/>
    </source>
</evidence>
<gene>
    <name evidence="7" type="primary">11445737</name>
    <name evidence="5" type="ordered locus">MTR_4g087100</name>
    <name evidence="6" type="ORF">MtrunA17_Chr4g0045431</name>
</gene>
<evidence type="ECO:0000256" key="3">
    <source>
        <dbReference type="RuleBase" id="RU003682"/>
    </source>
</evidence>
<reference evidence="5 8" key="2">
    <citation type="journal article" date="2014" name="BMC Genomics">
        <title>An improved genome release (version Mt4.0) for the model legume Medicago truncatula.</title>
        <authorList>
            <person name="Tang H."/>
            <person name="Krishnakumar V."/>
            <person name="Bidwell S."/>
            <person name="Rosen B."/>
            <person name="Chan A."/>
            <person name="Zhou S."/>
            <person name="Gentzbittel L."/>
            <person name="Childs K.L."/>
            <person name="Yandell M."/>
            <person name="Gundlach H."/>
            <person name="Mayer K.F."/>
            <person name="Schwartz D.C."/>
            <person name="Town C.D."/>
        </authorList>
    </citation>
    <scope>GENOME REANNOTATION</scope>
    <source>
        <strain evidence="7 8">cv. Jemalong A17</strain>
    </source>
</reference>
<dbReference type="Gene3D" id="2.60.120.330">
    <property type="entry name" value="B-lactam Antibiotic, Isopenicillin N Synthase, Chain"/>
    <property type="match status" value="1"/>
</dbReference>
<evidence type="ECO:0000313" key="6">
    <source>
        <dbReference type="EMBL" id="RHN62254.1"/>
    </source>
</evidence>
<dbReference type="Proteomes" id="UP000265566">
    <property type="component" value="Chromosome 4"/>
</dbReference>
<reference evidence="6" key="4">
    <citation type="journal article" date="2018" name="Nat. Plants">
        <title>Whole-genome landscape of Medicago truncatula symbiotic genes.</title>
        <authorList>
            <person name="Pecrix Y."/>
            <person name="Gamas P."/>
            <person name="Carrere S."/>
        </authorList>
    </citation>
    <scope>NUCLEOTIDE SEQUENCE</scope>
    <source>
        <tissue evidence="6">Leaves</tissue>
    </source>
</reference>
<evidence type="ECO:0000313" key="8">
    <source>
        <dbReference type="Proteomes" id="UP000002051"/>
    </source>
</evidence>
<dbReference type="EnsemblPlants" id="AES90243">
    <property type="protein sequence ID" value="AES90243"/>
    <property type="gene ID" value="MTR_4g087100"/>
</dbReference>
<feature type="domain" description="Fe2OG dioxygenase" evidence="4">
    <location>
        <begin position="195"/>
        <end position="297"/>
    </location>
</feature>
<dbReference type="OMA" id="WLGFFKV"/>
<dbReference type="InterPro" id="IPR044861">
    <property type="entry name" value="IPNS-like_FE2OG_OXY"/>
</dbReference>
<reference evidence="7" key="3">
    <citation type="submission" date="2015-04" db="UniProtKB">
        <authorList>
            <consortium name="EnsemblPlants"/>
        </authorList>
    </citation>
    <scope>IDENTIFICATION</scope>
    <source>
        <strain evidence="7">cv. Jemalong A17</strain>
    </source>
</reference>
<dbReference type="Pfam" id="PF14226">
    <property type="entry name" value="DIOX_N"/>
    <property type="match status" value="1"/>
</dbReference>
<dbReference type="PANTHER" id="PTHR47990">
    <property type="entry name" value="2-OXOGLUTARATE (2OG) AND FE(II)-DEPENDENT OXYGENASE SUPERFAMILY PROTEIN-RELATED"/>
    <property type="match status" value="1"/>
</dbReference>
<dbReference type="InterPro" id="IPR050231">
    <property type="entry name" value="Iron_ascorbate_oxido_reductase"/>
</dbReference>
<dbReference type="InterPro" id="IPR026992">
    <property type="entry name" value="DIOX_N"/>
</dbReference>
<keyword evidence="3 6" id="KW-0560">Oxidoreductase</keyword>
<dbReference type="KEGG" id="mtr:11445737"/>